<evidence type="ECO:0000256" key="1">
    <source>
        <dbReference type="SAM" id="SignalP"/>
    </source>
</evidence>
<evidence type="ECO:0008006" key="4">
    <source>
        <dbReference type="Google" id="ProtNLM"/>
    </source>
</evidence>
<protein>
    <recommendedName>
        <fullName evidence="4">Secreted protein</fullName>
    </recommendedName>
</protein>
<sequence length="149" mass="15839">MNLPLARASLARTASAAVLASAAFAAVLPGVANAVPGDRSVLATVRNDSSVRLNLMESDVAEGRWTTEPPTAIKSFKTARFGSMSAEDEGGTEATVVYRSRFGDVEIYWDHPWVRDSQITCIPPDELMCDTVVTGSAKSKVTFTLSDAA</sequence>
<dbReference type="RefSeq" id="WP_196416293.1">
    <property type="nucleotide sequence ID" value="NZ_JADQTO010000011.1"/>
</dbReference>
<evidence type="ECO:0000313" key="2">
    <source>
        <dbReference type="EMBL" id="MBG0564515.1"/>
    </source>
</evidence>
<gene>
    <name evidence="2" type="ORF">I4J89_24005</name>
</gene>
<accession>A0A931C6W6</accession>
<feature type="signal peptide" evidence="1">
    <location>
        <begin position="1"/>
        <end position="25"/>
    </location>
</feature>
<name>A0A931C6W6_9ACTN</name>
<proteinExistence type="predicted"/>
<dbReference type="AlphaFoldDB" id="A0A931C6W6"/>
<dbReference type="Proteomes" id="UP000598146">
    <property type="component" value="Unassembled WGS sequence"/>
</dbReference>
<reference evidence="2" key="1">
    <citation type="submission" date="2020-11" db="EMBL/GenBank/DDBJ databases">
        <title>Isolation and identification of active actinomycetes.</title>
        <authorList>
            <person name="Sun X."/>
        </authorList>
    </citation>
    <scope>NUCLEOTIDE SEQUENCE</scope>
    <source>
        <strain evidence="2">NEAU-A11</strain>
    </source>
</reference>
<dbReference type="EMBL" id="JADQTO010000011">
    <property type="protein sequence ID" value="MBG0564515.1"/>
    <property type="molecule type" value="Genomic_DNA"/>
</dbReference>
<keyword evidence="1" id="KW-0732">Signal</keyword>
<keyword evidence="3" id="KW-1185">Reference proteome</keyword>
<comment type="caution">
    <text evidence="2">The sequence shown here is derived from an EMBL/GenBank/DDBJ whole genome shotgun (WGS) entry which is preliminary data.</text>
</comment>
<feature type="chain" id="PRO_5037963520" description="Secreted protein" evidence="1">
    <location>
        <begin position="26"/>
        <end position="149"/>
    </location>
</feature>
<organism evidence="2 3">
    <name type="scientific">Actinoplanes aureus</name>
    <dbReference type="NCBI Taxonomy" id="2792083"/>
    <lineage>
        <taxon>Bacteria</taxon>
        <taxon>Bacillati</taxon>
        <taxon>Actinomycetota</taxon>
        <taxon>Actinomycetes</taxon>
        <taxon>Micromonosporales</taxon>
        <taxon>Micromonosporaceae</taxon>
        <taxon>Actinoplanes</taxon>
    </lineage>
</organism>
<dbReference type="Gene3D" id="2.60.270.50">
    <property type="match status" value="1"/>
</dbReference>
<evidence type="ECO:0000313" key="3">
    <source>
        <dbReference type="Proteomes" id="UP000598146"/>
    </source>
</evidence>